<dbReference type="Gene3D" id="3.40.395.10">
    <property type="entry name" value="Adenoviral Proteinase, Chain A"/>
    <property type="match status" value="1"/>
</dbReference>
<dbReference type="GO" id="GO:0008234">
    <property type="term" value="F:cysteine-type peptidase activity"/>
    <property type="evidence" value="ECO:0007669"/>
    <property type="project" value="InterPro"/>
</dbReference>
<keyword evidence="1 4" id="KW-0645">Protease</keyword>
<dbReference type="OrthoDB" id="19241at10239"/>
<evidence type="ECO:0000313" key="5">
    <source>
        <dbReference type="Proteomes" id="UP000029781"/>
    </source>
</evidence>
<dbReference type="GO" id="GO:0006508">
    <property type="term" value="P:proteolysis"/>
    <property type="evidence" value="ECO:0007669"/>
    <property type="project" value="UniProtKB-KW"/>
</dbReference>
<dbReference type="GeneID" id="9887586"/>
<protein>
    <submittedName>
        <fullName evidence="4">Putative cysteine protease</fullName>
    </submittedName>
</protein>
<proteinExistence type="predicted"/>
<sequence>MIYDTRCAPTKVYKDGSCFDYKSLVKIAQAYNKKFTHNINITSDKKELVKQLEDKLSHECDEQTCWLKQSFTREILDDNIKNTFRPVGPTQKNGWLSTINIDQVMEQYQYKYPAFLYLGTVPSDFEELPILGFNSIDFDKLLKKGKYKLGMVINLDEHNQSGSHWVALFINLKNNQVYFFDSFAKKPIKKIKNFINKIIKYLYKKEFGNEIPIKYLEKALQKYDKFTPTVQEALDKIDFKINKIQHQRDNSECGVYSINFILRLLQGDTFEEITNNPVNDKEMEECRKVYFVNY</sequence>
<feature type="domain" description="Ubiquitin-like protease family profile" evidence="3">
    <location>
        <begin position="80"/>
        <end position="264"/>
    </location>
</feature>
<evidence type="ECO:0000256" key="1">
    <source>
        <dbReference type="ARBA" id="ARBA00022670"/>
    </source>
</evidence>
<keyword evidence="5" id="KW-1185">Reference proteome</keyword>
<dbReference type="SUPFAM" id="SSF54001">
    <property type="entry name" value="Cysteine proteinases"/>
    <property type="match status" value="1"/>
</dbReference>
<dbReference type="Pfam" id="PF02902">
    <property type="entry name" value="Peptidase_C48"/>
    <property type="match status" value="1"/>
</dbReference>
<dbReference type="Proteomes" id="UP000029781">
    <property type="component" value="Segment"/>
</dbReference>
<dbReference type="InterPro" id="IPR003653">
    <property type="entry name" value="Peptidase_C48_C"/>
</dbReference>
<dbReference type="KEGG" id="vg:9887586"/>
<name>E3T4V4_CROVB</name>
<dbReference type="RefSeq" id="YP_003969816.1">
    <property type="nucleotide sequence ID" value="NC_014637.1"/>
</dbReference>
<organismHost>
    <name type="scientific">Cafeteria roenbergensis</name>
    <name type="common">Marine flagellate</name>
    <dbReference type="NCBI Taxonomy" id="33653"/>
</organismHost>
<reference evidence="4 5" key="1">
    <citation type="journal article" date="2010" name="Proc. Natl. Acad. Sci. U.S.A.">
        <title>Giant virus with a remarkable complement of genes infects marine zooplankton.</title>
        <authorList>
            <person name="Fischer M.G."/>
            <person name="Allen M.J."/>
            <person name="Wilson W.H."/>
            <person name="Suttle C.A."/>
        </authorList>
    </citation>
    <scope>NUCLEOTIDE SEQUENCE [LARGE SCALE GENOMIC DNA]</scope>
    <source>
        <strain evidence="4 5">BV-PW1</strain>
    </source>
</reference>
<accession>E3T4V4</accession>
<organism evidence="4 5">
    <name type="scientific">Cafeteria roenbergensis virus (strain BV-PW1)</name>
    <name type="common">CroV</name>
    <dbReference type="NCBI Taxonomy" id="693272"/>
    <lineage>
        <taxon>Viruses</taxon>
        <taxon>Varidnaviria</taxon>
        <taxon>Bamfordvirae</taxon>
        <taxon>Nucleocytoviricota</taxon>
        <taxon>Megaviricetes</taxon>
        <taxon>Imitervirales</taxon>
        <taxon>Mimiviridae</taxon>
        <taxon>Aliimimivirinae</taxon>
        <taxon>Rheavirus</taxon>
        <taxon>Rheavirus sinusmexicani</taxon>
    </lineage>
</organism>
<dbReference type="InterPro" id="IPR038765">
    <property type="entry name" value="Papain-like_cys_pep_sf"/>
</dbReference>
<evidence type="ECO:0000256" key="2">
    <source>
        <dbReference type="ARBA" id="ARBA00022801"/>
    </source>
</evidence>
<dbReference type="EMBL" id="GU244497">
    <property type="protein sequence ID" value="ADO67217.1"/>
    <property type="molecule type" value="Genomic_DNA"/>
</dbReference>
<evidence type="ECO:0000313" key="4">
    <source>
        <dbReference type="EMBL" id="ADO67217.1"/>
    </source>
</evidence>
<evidence type="ECO:0000259" key="3">
    <source>
        <dbReference type="PROSITE" id="PS50600"/>
    </source>
</evidence>
<dbReference type="PROSITE" id="PS50600">
    <property type="entry name" value="ULP_PROTEASE"/>
    <property type="match status" value="1"/>
</dbReference>
<keyword evidence="2" id="KW-0378">Hydrolase</keyword>
<gene>
    <name evidence="4" type="ORF">crov184</name>
</gene>